<dbReference type="OrthoDB" id="5343576at2759"/>
<dbReference type="STRING" id="1392250.A0A2I2G9M5"/>
<dbReference type="EMBL" id="MSFO01000004">
    <property type="protein sequence ID" value="PLB49574.1"/>
    <property type="molecule type" value="Genomic_DNA"/>
</dbReference>
<sequence length="508" mass="55142">MSPAPAVAEMQPDHSLQTLARAFEALLLTTQQLSCKEKSLQLRLKYANNEYTKLADRLPNGPDTHTKIVSEKILGRYTEFDHTQKEPLSPEAVVKTLAESGNVGDQALSAITEGLACYQTIVPSQEGGLLPDLNQCVVATRAGAPRPLEKDFTTRGMKGSLRCPFAKSRAKPSENGVSNGIEDRSNVPNDACGHEDLDPIKAELKDKHSVQTPSARSSTTQCQVSRCPIRFLDQHSPEEVADYVERHKHEIPRSHAICVQRYQKDSSSMRQLDAKYGNLISMIRGLSVKHQAFLPPNGQSDGPTSNSSAERVEKWAEDVGLKSEMQPSIKEEEEEEEERKGHFDRPLREVRVGESPSRPWGIPVPAPFPAVPAGPHSPAAPVPASLSHASPKSSDHADADVSSIAPLQGPSHDVADAPPKTGRCPFGHGAPPADNMAPETETVRNPDPMNDTPEDTTGQDYEAPPEFQRPSSNPPAQVVFNGPVFFGFSPDQTAAFLQQLSSLGHNPG</sequence>
<gene>
    <name evidence="2" type="ORF">P170DRAFT_437151</name>
</gene>
<feature type="region of interest" description="Disordered" evidence="1">
    <location>
        <begin position="292"/>
        <end position="478"/>
    </location>
</feature>
<accession>A0A2I2G9M5</accession>
<protein>
    <submittedName>
        <fullName evidence="2">Uncharacterized protein</fullName>
    </submittedName>
</protein>
<dbReference type="RefSeq" id="XP_024704876.1">
    <property type="nucleotide sequence ID" value="XM_024849298.1"/>
</dbReference>
<evidence type="ECO:0000313" key="2">
    <source>
        <dbReference type="EMBL" id="PLB49574.1"/>
    </source>
</evidence>
<dbReference type="GeneID" id="36556997"/>
<feature type="compositionally biased region" description="Basic and acidic residues" evidence="1">
    <location>
        <begin position="338"/>
        <end position="352"/>
    </location>
</feature>
<dbReference type="AlphaFoldDB" id="A0A2I2G9M5"/>
<comment type="caution">
    <text evidence="2">The sequence shown here is derived from an EMBL/GenBank/DDBJ whole genome shotgun (WGS) entry which is preliminary data.</text>
</comment>
<reference evidence="2 3" key="1">
    <citation type="submission" date="2016-12" db="EMBL/GenBank/DDBJ databases">
        <title>The genomes of Aspergillus section Nigri reveals drivers in fungal speciation.</title>
        <authorList>
            <consortium name="DOE Joint Genome Institute"/>
            <person name="Vesth T.C."/>
            <person name="Nybo J."/>
            <person name="Theobald S."/>
            <person name="Brandl J."/>
            <person name="Frisvad J.C."/>
            <person name="Nielsen K.F."/>
            <person name="Lyhne E.K."/>
            <person name="Kogle M.E."/>
            <person name="Kuo A."/>
            <person name="Riley R."/>
            <person name="Clum A."/>
            <person name="Nolan M."/>
            <person name="Lipzen A."/>
            <person name="Salamov A."/>
            <person name="Henrissat B."/>
            <person name="Wiebenga A."/>
            <person name="De Vries R.P."/>
            <person name="Grigoriev I.V."/>
            <person name="Mortensen U.H."/>
            <person name="Andersen M.R."/>
            <person name="Baker S.E."/>
        </authorList>
    </citation>
    <scope>NUCLEOTIDE SEQUENCE [LARGE SCALE GENOMIC DNA]</scope>
    <source>
        <strain evidence="2 3">IBT 23096</strain>
    </source>
</reference>
<feature type="compositionally biased region" description="Polar residues" evidence="1">
    <location>
        <begin position="297"/>
        <end position="309"/>
    </location>
</feature>
<evidence type="ECO:0000256" key="1">
    <source>
        <dbReference type="SAM" id="MobiDB-lite"/>
    </source>
</evidence>
<dbReference type="Proteomes" id="UP000234275">
    <property type="component" value="Unassembled WGS sequence"/>
</dbReference>
<dbReference type="VEuPathDB" id="FungiDB:P170DRAFT_437151"/>
<feature type="compositionally biased region" description="Pro residues" evidence="1">
    <location>
        <begin position="362"/>
        <end position="372"/>
    </location>
</feature>
<feature type="region of interest" description="Disordered" evidence="1">
    <location>
        <begin position="165"/>
        <end position="196"/>
    </location>
</feature>
<name>A0A2I2G9M5_9EURO</name>
<feature type="compositionally biased region" description="Basic and acidic residues" evidence="1">
    <location>
        <begin position="310"/>
        <end position="321"/>
    </location>
</feature>
<proteinExistence type="predicted"/>
<evidence type="ECO:0000313" key="3">
    <source>
        <dbReference type="Proteomes" id="UP000234275"/>
    </source>
</evidence>
<keyword evidence="3" id="KW-1185">Reference proteome</keyword>
<organism evidence="2 3">
    <name type="scientific">Aspergillus steynii IBT 23096</name>
    <dbReference type="NCBI Taxonomy" id="1392250"/>
    <lineage>
        <taxon>Eukaryota</taxon>
        <taxon>Fungi</taxon>
        <taxon>Dikarya</taxon>
        <taxon>Ascomycota</taxon>
        <taxon>Pezizomycotina</taxon>
        <taxon>Eurotiomycetes</taxon>
        <taxon>Eurotiomycetidae</taxon>
        <taxon>Eurotiales</taxon>
        <taxon>Aspergillaceae</taxon>
        <taxon>Aspergillus</taxon>
        <taxon>Aspergillus subgen. Circumdati</taxon>
    </lineage>
</organism>